<dbReference type="GO" id="GO:0035312">
    <property type="term" value="F:5'-3' DNA exonuclease activity"/>
    <property type="evidence" value="ECO:0007669"/>
    <property type="project" value="TreeGrafter"/>
</dbReference>
<dbReference type="GO" id="GO:0004534">
    <property type="term" value="F:5'-3' RNA exonuclease activity"/>
    <property type="evidence" value="ECO:0007669"/>
    <property type="project" value="TreeGrafter"/>
</dbReference>
<dbReference type="InterPro" id="IPR016195">
    <property type="entry name" value="Pol/histidinol_Pase-like"/>
</dbReference>
<dbReference type="InterPro" id="IPR052018">
    <property type="entry name" value="PHP_domain"/>
</dbReference>
<dbReference type="EMBL" id="SJPS01000002">
    <property type="protein sequence ID" value="TWU28424.1"/>
    <property type="molecule type" value="Genomic_DNA"/>
</dbReference>
<dbReference type="RefSeq" id="WP_146449880.1">
    <property type="nucleotide sequence ID" value="NZ_SJPS01000002.1"/>
</dbReference>
<evidence type="ECO:0008006" key="3">
    <source>
        <dbReference type="Google" id="ProtNLM"/>
    </source>
</evidence>
<organism evidence="1 2">
    <name type="scientific">Bythopirellula polymerisocia</name>
    <dbReference type="NCBI Taxonomy" id="2528003"/>
    <lineage>
        <taxon>Bacteria</taxon>
        <taxon>Pseudomonadati</taxon>
        <taxon>Planctomycetota</taxon>
        <taxon>Planctomycetia</taxon>
        <taxon>Pirellulales</taxon>
        <taxon>Lacipirellulaceae</taxon>
        <taxon>Bythopirellula</taxon>
    </lineage>
</organism>
<gene>
    <name evidence="1" type="ORF">Pla144_17130</name>
</gene>
<comment type="caution">
    <text evidence="1">The sequence shown here is derived from an EMBL/GenBank/DDBJ whole genome shotgun (WGS) entry which is preliminary data.</text>
</comment>
<evidence type="ECO:0000313" key="2">
    <source>
        <dbReference type="Proteomes" id="UP000318437"/>
    </source>
</evidence>
<evidence type="ECO:0000313" key="1">
    <source>
        <dbReference type="EMBL" id="TWU28424.1"/>
    </source>
</evidence>
<reference evidence="1 2" key="1">
    <citation type="submission" date="2019-02" db="EMBL/GenBank/DDBJ databases">
        <title>Deep-cultivation of Planctomycetes and their phenomic and genomic characterization uncovers novel biology.</title>
        <authorList>
            <person name="Wiegand S."/>
            <person name="Jogler M."/>
            <person name="Boedeker C."/>
            <person name="Pinto D."/>
            <person name="Vollmers J."/>
            <person name="Rivas-Marin E."/>
            <person name="Kohn T."/>
            <person name="Peeters S.H."/>
            <person name="Heuer A."/>
            <person name="Rast P."/>
            <person name="Oberbeckmann S."/>
            <person name="Bunk B."/>
            <person name="Jeske O."/>
            <person name="Meyerdierks A."/>
            <person name="Storesund J.E."/>
            <person name="Kallscheuer N."/>
            <person name="Luecker S."/>
            <person name="Lage O.M."/>
            <person name="Pohl T."/>
            <person name="Merkel B.J."/>
            <person name="Hornburger P."/>
            <person name="Mueller R.-W."/>
            <person name="Bruemmer F."/>
            <person name="Labrenz M."/>
            <person name="Spormann A.M."/>
            <person name="Op Den Camp H."/>
            <person name="Overmann J."/>
            <person name="Amann R."/>
            <person name="Jetten M.S.M."/>
            <person name="Mascher T."/>
            <person name="Medema M.H."/>
            <person name="Devos D.P."/>
            <person name="Kaster A.-K."/>
            <person name="Ovreas L."/>
            <person name="Rohde M."/>
            <person name="Galperin M.Y."/>
            <person name="Jogler C."/>
        </authorList>
    </citation>
    <scope>NUCLEOTIDE SEQUENCE [LARGE SCALE GENOMIC DNA]</scope>
    <source>
        <strain evidence="1 2">Pla144</strain>
    </source>
</reference>
<sequence length="435" mass="48876">MTKFIRTLGIVALTVYLSCHFNKNALGTDTFDLQANDGRQWYRGNMHTHSHWSDGDDYLDNIALWYRDNGYQFLVFTDHNVLSNTERWIDVESSKGGVAAFEKFKSQFPKQAQERTNAEGKQEARLNTFQEVASRLDIPGKYLLVQGEEISDKFEDAPIHLNASNIQELIPPMRGGSVAETIQNNIRAVLSQREKTGEPMVVHVNHPNFGYGLTAEDMMLIRGEQFFEVYNGHPGVNDQGDSLHASCDRIWDILLTGRLGEFQLPVLYGLATDDSHDHHNFGETKSNPGRGWVMVLAKDLSIESLIEALESGQFYASSGVTLRRIAVTPQEFSVEVEPVEGEEYTIEFIGTRKGYNWSSEPVVNENGEEVRTTHRYSDAIGETLSTVRGPQASYKFQGDELYVRARVTSSAKSANSSIQDGPKQAWCQPVVLKAR</sequence>
<protein>
    <recommendedName>
        <fullName evidence="3">PHP domain protein</fullName>
    </recommendedName>
</protein>
<dbReference type="PANTHER" id="PTHR42924:SF11">
    <property type="entry name" value="POLYMERASE_HISTIDINOL PHOSPHATASE N-TERMINAL DOMAIN-CONTAINING PROTEIN"/>
    <property type="match status" value="1"/>
</dbReference>
<dbReference type="AlphaFoldDB" id="A0A5C6CXX6"/>
<dbReference type="PANTHER" id="PTHR42924">
    <property type="entry name" value="EXONUCLEASE"/>
    <property type="match status" value="1"/>
</dbReference>
<accession>A0A5C6CXX6</accession>
<proteinExistence type="predicted"/>
<dbReference type="Gene3D" id="3.20.20.140">
    <property type="entry name" value="Metal-dependent hydrolases"/>
    <property type="match status" value="1"/>
</dbReference>
<name>A0A5C6CXX6_9BACT</name>
<dbReference type="SUPFAM" id="SSF89550">
    <property type="entry name" value="PHP domain-like"/>
    <property type="match status" value="1"/>
</dbReference>
<dbReference type="OrthoDB" id="9804333at2"/>
<keyword evidence="2" id="KW-1185">Reference proteome</keyword>
<dbReference type="Proteomes" id="UP000318437">
    <property type="component" value="Unassembled WGS sequence"/>
</dbReference>